<name>A0AAV7HB19_DENCH</name>
<evidence type="ECO:0000256" key="4">
    <source>
        <dbReference type="ARBA" id="ARBA00022989"/>
    </source>
</evidence>
<proteinExistence type="inferred from homology"/>
<dbReference type="InterPro" id="IPR002528">
    <property type="entry name" value="MATE_fam"/>
</dbReference>
<dbReference type="EMBL" id="JAGFBR010000006">
    <property type="protein sequence ID" value="KAH0464884.1"/>
    <property type="molecule type" value="Genomic_DNA"/>
</dbReference>
<evidence type="ECO:0000256" key="5">
    <source>
        <dbReference type="ARBA" id="ARBA00023136"/>
    </source>
</evidence>
<evidence type="ECO:0000256" key="3">
    <source>
        <dbReference type="ARBA" id="ARBA00022692"/>
    </source>
</evidence>
<reference evidence="8 9" key="1">
    <citation type="journal article" date="2021" name="Hortic Res">
        <title>Chromosome-scale assembly of the Dendrobium chrysotoxum genome enhances the understanding of orchid evolution.</title>
        <authorList>
            <person name="Zhang Y."/>
            <person name="Zhang G.Q."/>
            <person name="Zhang D."/>
            <person name="Liu X.D."/>
            <person name="Xu X.Y."/>
            <person name="Sun W.H."/>
            <person name="Yu X."/>
            <person name="Zhu X."/>
            <person name="Wang Z.W."/>
            <person name="Zhao X."/>
            <person name="Zhong W.Y."/>
            <person name="Chen H."/>
            <person name="Yin W.L."/>
            <person name="Huang T."/>
            <person name="Niu S.C."/>
            <person name="Liu Z.J."/>
        </authorList>
    </citation>
    <scope>NUCLEOTIDE SEQUENCE [LARGE SCALE GENOMIC DNA]</scope>
    <source>
        <strain evidence="8">Lindl</strain>
    </source>
</reference>
<protein>
    <recommendedName>
        <fullName evidence="6">Protein DETOXIFICATION</fullName>
    </recommendedName>
    <alternativeName>
        <fullName evidence="6">Multidrug and toxic compound extrusion protein</fullName>
    </alternativeName>
</protein>
<evidence type="ECO:0000256" key="2">
    <source>
        <dbReference type="ARBA" id="ARBA00010199"/>
    </source>
</evidence>
<comment type="similarity">
    <text evidence="2 6">Belongs to the multi antimicrobial extrusion (MATE) (TC 2.A.66.1) family.</text>
</comment>
<comment type="subcellular location">
    <subcellularLocation>
        <location evidence="1">Membrane</location>
        <topology evidence="1">Multi-pass membrane protein</topology>
    </subcellularLocation>
</comment>
<dbReference type="Pfam" id="PF01554">
    <property type="entry name" value="MatE"/>
    <property type="match status" value="2"/>
</dbReference>
<dbReference type="GO" id="GO:0016020">
    <property type="term" value="C:membrane"/>
    <property type="evidence" value="ECO:0007669"/>
    <property type="project" value="UniProtKB-SubCell"/>
</dbReference>
<feature type="transmembrane region" description="Helical" evidence="6">
    <location>
        <begin position="161"/>
        <end position="182"/>
    </location>
</feature>
<dbReference type="GO" id="GO:0042910">
    <property type="term" value="F:xenobiotic transmembrane transporter activity"/>
    <property type="evidence" value="ECO:0007669"/>
    <property type="project" value="InterPro"/>
</dbReference>
<feature type="transmembrane region" description="Helical" evidence="6">
    <location>
        <begin position="386"/>
        <end position="408"/>
    </location>
</feature>
<evidence type="ECO:0000313" key="8">
    <source>
        <dbReference type="EMBL" id="KAH0464884.1"/>
    </source>
</evidence>
<feature type="transmembrane region" description="Helical" evidence="6">
    <location>
        <begin position="221"/>
        <end position="239"/>
    </location>
</feature>
<feature type="transmembrane region" description="Helical" evidence="6">
    <location>
        <begin position="45"/>
        <end position="67"/>
    </location>
</feature>
<feature type="transmembrane region" description="Helical" evidence="6">
    <location>
        <begin position="343"/>
        <end position="366"/>
    </location>
</feature>
<evidence type="ECO:0000256" key="6">
    <source>
        <dbReference type="RuleBase" id="RU004914"/>
    </source>
</evidence>
<feature type="transmembrane region" description="Helical" evidence="6">
    <location>
        <begin position="120"/>
        <end position="141"/>
    </location>
</feature>
<dbReference type="CDD" id="cd13132">
    <property type="entry name" value="MATE_eukaryotic"/>
    <property type="match status" value="1"/>
</dbReference>
<accession>A0AAV7HB19</accession>
<dbReference type="NCBIfam" id="TIGR00797">
    <property type="entry name" value="matE"/>
    <property type="match status" value="1"/>
</dbReference>
<feature type="transmembrane region" description="Helical" evidence="6">
    <location>
        <begin position="415"/>
        <end position="438"/>
    </location>
</feature>
<evidence type="ECO:0000256" key="7">
    <source>
        <dbReference type="SAM" id="MobiDB-lite"/>
    </source>
</evidence>
<dbReference type="PANTHER" id="PTHR11206">
    <property type="entry name" value="MULTIDRUG RESISTANCE PROTEIN"/>
    <property type="match status" value="1"/>
</dbReference>
<evidence type="ECO:0000256" key="1">
    <source>
        <dbReference type="ARBA" id="ARBA00004141"/>
    </source>
</evidence>
<keyword evidence="9" id="KW-1185">Reference proteome</keyword>
<evidence type="ECO:0000313" key="9">
    <source>
        <dbReference type="Proteomes" id="UP000775213"/>
    </source>
</evidence>
<dbReference type="GO" id="GO:0015297">
    <property type="term" value="F:antiporter activity"/>
    <property type="evidence" value="ECO:0007669"/>
    <property type="project" value="InterPro"/>
</dbReference>
<feature type="transmembrane region" description="Helical" evidence="6">
    <location>
        <begin position="189"/>
        <end position="209"/>
    </location>
</feature>
<keyword evidence="4 6" id="KW-1133">Transmembrane helix</keyword>
<dbReference type="Proteomes" id="UP000775213">
    <property type="component" value="Unassembled WGS sequence"/>
</dbReference>
<feature type="compositionally biased region" description="Pro residues" evidence="7">
    <location>
        <begin position="10"/>
        <end position="20"/>
    </location>
</feature>
<gene>
    <name evidence="8" type="ORF">IEQ34_004987</name>
</gene>
<organism evidence="8 9">
    <name type="scientific">Dendrobium chrysotoxum</name>
    <name type="common">Orchid</name>
    <dbReference type="NCBI Taxonomy" id="161865"/>
    <lineage>
        <taxon>Eukaryota</taxon>
        <taxon>Viridiplantae</taxon>
        <taxon>Streptophyta</taxon>
        <taxon>Embryophyta</taxon>
        <taxon>Tracheophyta</taxon>
        <taxon>Spermatophyta</taxon>
        <taxon>Magnoliopsida</taxon>
        <taxon>Liliopsida</taxon>
        <taxon>Asparagales</taxon>
        <taxon>Orchidaceae</taxon>
        <taxon>Epidendroideae</taxon>
        <taxon>Malaxideae</taxon>
        <taxon>Dendrobiinae</taxon>
        <taxon>Dendrobium</taxon>
    </lineage>
</organism>
<keyword evidence="5 6" id="KW-0472">Membrane</keyword>
<dbReference type="GO" id="GO:1990961">
    <property type="term" value="P:xenobiotic detoxification by transmembrane export across the plasma membrane"/>
    <property type="evidence" value="ECO:0007669"/>
    <property type="project" value="InterPro"/>
</dbReference>
<keyword evidence="3 6" id="KW-0812">Transmembrane</keyword>
<dbReference type="InterPro" id="IPR045069">
    <property type="entry name" value="MATE_euk"/>
</dbReference>
<feature type="transmembrane region" description="Helical" evidence="6">
    <location>
        <begin position="444"/>
        <end position="467"/>
    </location>
</feature>
<comment type="caution">
    <text evidence="8">The sequence shown here is derived from an EMBL/GenBank/DDBJ whole genome shotgun (WGS) entry which is preliminary data.</text>
</comment>
<sequence>MSAPNSTPDGTPPTPPPVTQGPPVQLRWATALKHTIFELRLQRRIAAPLTIMNLTWFAKSTITTIFLGRLGDLQLAGGALGLTFANVTGYSVLTGLCGAMEPICGQAYGAGNRGLLRKTLLMEILLLLVASIPISFLWLNMDAILLRFGQQKEIASLAKKYVVFLLPDLLVISFLSPLKAYLNSQGVTLPALFSSVTALVLHLPLNILLCKLKALEGVAMAVWLTDLTVAIMLALYVCITEINTKSRDDNVPLPCWKQSKAEWGRLLRLAMPCCLNMCLEWWCYEILVLLTGRLPDPQSMVAIITIVFNFDYLLFSVMLSLATAASVRVSNELGAGRGTAARAAAYVSISMGSLGGLISAAAMAGARGWWGAVFSKDRGIVGGVKSTMLIMAVVEVVNFPLAVSGGIVRGTARPLLGMYASTGGFYLVALPLAVLLGFKAGLGLSGLLLGFLVGGATSGVLLLVFLASIDWEREAEKAQRLAAVSLNGADEPNGLEDVSSSRIHAIRTIND</sequence>
<dbReference type="AlphaFoldDB" id="A0AAV7HB19"/>
<feature type="transmembrane region" description="Helical" evidence="6">
    <location>
        <begin position="299"/>
        <end position="322"/>
    </location>
</feature>
<feature type="region of interest" description="Disordered" evidence="7">
    <location>
        <begin position="1"/>
        <end position="22"/>
    </location>
</feature>